<dbReference type="InterPro" id="IPR041490">
    <property type="entry name" value="KstR2_TetR_C"/>
</dbReference>
<proteinExistence type="predicted"/>
<dbReference type="PANTHER" id="PTHR30055:SF226">
    <property type="entry name" value="HTH-TYPE TRANSCRIPTIONAL REGULATOR PKSA"/>
    <property type="match status" value="1"/>
</dbReference>
<dbReference type="Pfam" id="PF00440">
    <property type="entry name" value="TetR_N"/>
    <property type="match status" value="1"/>
</dbReference>
<dbReference type="SUPFAM" id="SSF48498">
    <property type="entry name" value="Tetracyclin repressor-like, C-terminal domain"/>
    <property type="match status" value="1"/>
</dbReference>
<dbReference type="InterPro" id="IPR001647">
    <property type="entry name" value="HTH_TetR"/>
</dbReference>
<accession>A0A8J3BB43</accession>
<dbReference type="EMBL" id="BMOF01000052">
    <property type="protein sequence ID" value="GGK06286.1"/>
    <property type="molecule type" value="Genomic_DNA"/>
</dbReference>
<dbReference type="InterPro" id="IPR036271">
    <property type="entry name" value="Tet_transcr_reg_TetR-rel_C_sf"/>
</dbReference>
<dbReference type="RefSeq" id="WP_373288448.1">
    <property type="nucleotide sequence ID" value="NZ_BMOF01000052.1"/>
</dbReference>
<evidence type="ECO:0000313" key="5">
    <source>
        <dbReference type="Proteomes" id="UP000637720"/>
    </source>
</evidence>
<feature type="DNA-binding region" description="H-T-H motif" evidence="2">
    <location>
        <begin position="42"/>
        <end position="61"/>
    </location>
</feature>
<dbReference type="Proteomes" id="UP000637720">
    <property type="component" value="Unassembled WGS sequence"/>
</dbReference>
<reference evidence="4" key="2">
    <citation type="submission" date="2020-09" db="EMBL/GenBank/DDBJ databases">
        <authorList>
            <person name="Sun Q."/>
            <person name="Ohkuma M."/>
        </authorList>
    </citation>
    <scope>NUCLEOTIDE SEQUENCE</scope>
    <source>
        <strain evidence="4">JCM 14719</strain>
    </source>
</reference>
<dbReference type="PROSITE" id="PS50977">
    <property type="entry name" value="HTH_TETR_2"/>
    <property type="match status" value="1"/>
</dbReference>
<dbReference type="Gene3D" id="1.10.10.60">
    <property type="entry name" value="Homeodomain-like"/>
    <property type="match status" value="1"/>
</dbReference>
<dbReference type="InterPro" id="IPR009057">
    <property type="entry name" value="Homeodomain-like_sf"/>
</dbReference>
<dbReference type="InterPro" id="IPR050109">
    <property type="entry name" value="HTH-type_TetR-like_transc_reg"/>
</dbReference>
<name>A0A8J3BB43_9BACI</name>
<dbReference type="GO" id="GO:0000976">
    <property type="term" value="F:transcription cis-regulatory region binding"/>
    <property type="evidence" value="ECO:0007669"/>
    <property type="project" value="TreeGrafter"/>
</dbReference>
<gene>
    <name evidence="4" type="ORF">GCM10007043_20400</name>
</gene>
<evidence type="ECO:0000259" key="3">
    <source>
        <dbReference type="PROSITE" id="PS50977"/>
    </source>
</evidence>
<comment type="caution">
    <text evidence="4">The sequence shown here is derived from an EMBL/GenBank/DDBJ whole genome shotgun (WGS) entry which is preliminary data.</text>
</comment>
<feature type="domain" description="HTH tetR-type" evidence="3">
    <location>
        <begin position="19"/>
        <end position="79"/>
    </location>
</feature>
<dbReference type="GO" id="GO:0003700">
    <property type="term" value="F:DNA-binding transcription factor activity"/>
    <property type="evidence" value="ECO:0007669"/>
    <property type="project" value="TreeGrafter"/>
</dbReference>
<dbReference type="Gene3D" id="1.10.357.10">
    <property type="entry name" value="Tetracycline Repressor, domain 2"/>
    <property type="match status" value="1"/>
</dbReference>
<protein>
    <submittedName>
        <fullName evidence="4">TetR family transcriptional regulator</fullName>
    </submittedName>
</protein>
<dbReference type="Pfam" id="PF17932">
    <property type="entry name" value="TetR_C_24"/>
    <property type="match status" value="1"/>
</dbReference>
<dbReference type="PRINTS" id="PR00455">
    <property type="entry name" value="HTHTETR"/>
</dbReference>
<keyword evidence="5" id="KW-1185">Reference proteome</keyword>
<evidence type="ECO:0000256" key="2">
    <source>
        <dbReference type="PROSITE-ProRule" id="PRU00335"/>
    </source>
</evidence>
<dbReference type="PANTHER" id="PTHR30055">
    <property type="entry name" value="HTH-TYPE TRANSCRIPTIONAL REGULATOR RUTR"/>
    <property type="match status" value="1"/>
</dbReference>
<organism evidence="4 5">
    <name type="scientific">Calditerricola satsumensis</name>
    <dbReference type="NCBI Taxonomy" id="373054"/>
    <lineage>
        <taxon>Bacteria</taxon>
        <taxon>Bacillati</taxon>
        <taxon>Bacillota</taxon>
        <taxon>Bacilli</taxon>
        <taxon>Bacillales</taxon>
        <taxon>Bacillaceae</taxon>
        <taxon>Calditerricola</taxon>
    </lineage>
</organism>
<evidence type="ECO:0000313" key="4">
    <source>
        <dbReference type="EMBL" id="GGK06286.1"/>
    </source>
</evidence>
<reference evidence="4" key="1">
    <citation type="journal article" date="2014" name="Int. J. Syst. Evol. Microbiol.">
        <title>Complete genome sequence of Corynebacterium casei LMG S-19264T (=DSM 44701T), isolated from a smear-ripened cheese.</title>
        <authorList>
            <consortium name="US DOE Joint Genome Institute (JGI-PGF)"/>
            <person name="Walter F."/>
            <person name="Albersmeier A."/>
            <person name="Kalinowski J."/>
            <person name="Ruckert C."/>
        </authorList>
    </citation>
    <scope>NUCLEOTIDE SEQUENCE</scope>
    <source>
        <strain evidence="4">JCM 14719</strain>
    </source>
</reference>
<evidence type="ECO:0000256" key="1">
    <source>
        <dbReference type="ARBA" id="ARBA00023125"/>
    </source>
</evidence>
<dbReference type="AlphaFoldDB" id="A0A8J3BB43"/>
<dbReference type="SUPFAM" id="SSF46689">
    <property type="entry name" value="Homeodomain-like"/>
    <property type="match status" value="1"/>
</dbReference>
<keyword evidence="1 2" id="KW-0238">DNA-binding</keyword>
<sequence length="218" mass="25625">MDRPKLKIPSMVKDPVLIEKRRRQIVDAAVELFIHKGFHRTTTREIAKASGFSIGTLYEYIESKEDVLYLVVEAIHGEVERRLREALCDSKSGIEMLKEAIRHFFKVMDEMQDSVLLMYQETKSLPPTHLPYVLRKEEEITGIFEEILRRGIADGTIRLDESQVKLMAHNIMVMGEMWTFRRWALRKHYTLEQYTERQIALLLNEMASESSKEPIRKE</sequence>